<evidence type="ECO:0000313" key="4">
    <source>
        <dbReference type="Proteomes" id="UP000799772"/>
    </source>
</evidence>
<dbReference type="Pfam" id="PF06985">
    <property type="entry name" value="HET"/>
    <property type="match status" value="1"/>
</dbReference>
<organism evidence="3 4">
    <name type="scientific">Rhizodiscina lignyota</name>
    <dbReference type="NCBI Taxonomy" id="1504668"/>
    <lineage>
        <taxon>Eukaryota</taxon>
        <taxon>Fungi</taxon>
        <taxon>Dikarya</taxon>
        <taxon>Ascomycota</taxon>
        <taxon>Pezizomycotina</taxon>
        <taxon>Dothideomycetes</taxon>
        <taxon>Pleosporomycetidae</taxon>
        <taxon>Aulographales</taxon>
        <taxon>Rhizodiscinaceae</taxon>
        <taxon>Rhizodiscina</taxon>
    </lineage>
</organism>
<protein>
    <submittedName>
        <fullName evidence="3">HET-domain-containing protein</fullName>
    </submittedName>
</protein>
<dbReference type="OrthoDB" id="5428863at2759"/>
<dbReference type="PANTHER" id="PTHR33112:SF1">
    <property type="entry name" value="HETEROKARYON INCOMPATIBILITY DOMAIN-CONTAINING PROTEIN"/>
    <property type="match status" value="1"/>
</dbReference>
<name>A0A9P4IF53_9PEZI</name>
<evidence type="ECO:0000313" key="3">
    <source>
        <dbReference type="EMBL" id="KAF2098868.1"/>
    </source>
</evidence>
<evidence type="ECO:0000259" key="2">
    <source>
        <dbReference type="Pfam" id="PF06985"/>
    </source>
</evidence>
<dbReference type="Proteomes" id="UP000799772">
    <property type="component" value="Unassembled WGS sequence"/>
</dbReference>
<feature type="domain" description="Heterokaryon incompatibility" evidence="2">
    <location>
        <begin position="264"/>
        <end position="401"/>
    </location>
</feature>
<keyword evidence="4" id="KW-1185">Reference proteome</keyword>
<sequence>MSCSKETTKPGPPSPSPSGSSTVHLHIDGSSSGAIEYTQERKHIFQDKDDIVVKRKRLKSGDHGSTICGECKRIDFNGVLDLTADIRTLWREPENGILVANLAARCTGPPTNGCSLCSLFFAARIPSDSAEYELRALSFMGFITCVNFSKCSWDFRARDIPQLCVVPTGIRPKMLAYHIIDHVAAHGSILPTKLEDTMNSNSIFYPRLVSGHVDFTVVKEWTEYCKLHHGRLCATEKALPSGMRLIDCFRPRPAIVPAVGRRRYAALSYVWGQTMQERRETVPPSTNDLPRVLPQTLMDAIQVCKAMDIPFLWVDRYCIHHLDPREAQEQLDQMDTIYESSDITIIALGPDAESGLPGISTIRETQPSVGLHDFHLFSTKPHPHLAIRNSTWSQRGWTFQEAVLSRRRLVFTEHQVYFECCAMNCQ</sequence>
<evidence type="ECO:0000256" key="1">
    <source>
        <dbReference type="SAM" id="MobiDB-lite"/>
    </source>
</evidence>
<dbReference type="AlphaFoldDB" id="A0A9P4IF53"/>
<reference evidence="3" key="1">
    <citation type="journal article" date="2020" name="Stud. Mycol.">
        <title>101 Dothideomycetes genomes: a test case for predicting lifestyles and emergence of pathogens.</title>
        <authorList>
            <person name="Haridas S."/>
            <person name="Albert R."/>
            <person name="Binder M."/>
            <person name="Bloem J."/>
            <person name="Labutti K."/>
            <person name="Salamov A."/>
            <person name="Andreopoulos B."/>
            <person name="Baker S."/>
            <person name="Barry K."/>
            <person name="Bills G."/>
            <person name="Bluhm B."/>
            <person name="Cannon C."/>
            <person name="Castanera R."/>
            <person name="Culley D."/>
            <person name="Daum C."/>
            <person name="Ezra D."/>
            <person name="Gonzalez J."/>
            <person name="Henrissat B."/>
            <person name="Kuo A."/>
            <person name="Liang C."/>
            <person name="Lipzen A."/>
            <person name="Lutzoni F."/>
            <person name="Magnuson J."/>
            <person name="Mondo S."/>
            <person name="Nolan M."/>
            <person name="Ohm R."/>
            <person name="Pangilinan J."/>
            <person name="Park H.-J."/>
            <person name="Ramirez L."/>
            <person name="Alfaro M."/>
            <person name="Sun H."/>
            <person name="Tritt A."/>
            <person name="Yoshinaga Y."/>
            <person name="Zwiers L.-H."/>
            <person name="Turgeon B."/>
            <person name="Goodwin S."/>
            <person name="Spatafora J."/>
            <person name="Crous P."/>
            <person name="Grigoriev I."/>
        </authorList>
    </citation>
    <scope>NUCLEOTIDE SEQUENCE</scope>
    <source>
        <strain evidence="3">CBS 133067</strain>
    </source>
</reference>
<dbReference type="InterPro" id="IPR010730">
    <property type="entry name" value="HET"/>
</dbReference>
<dbReference type="PANTHER" id="PTHR33112">
    <property type="entry name" value="DOMAIN PROTEIN, PUTATIVE-RELATED"/>
    <property type="match status" value="1"/>
</dbReference>
<comment type="caution">
    <text evidence="3">The sequence shown here is derived from an EMBL/GenBank/DDBJ whole genome shotgun (WGS) entry which is preliminary data.</text>
</comment>
<gene>
    <name evidence="3" type="ORF">NA57DRAFT_76104</name>
</gene>
<accession>A0A9P4IF53</accession>
<dbReference type="EMBL" id="ML978126">
    <property type="protein sequence ID" value="KAF2098868.1"/>
    <property type="molecule type" value="Genomic_DNA"/>
</dbReference>
<feature type="region of interest" description="Disordered" evidence="1">
    <location>
        <begin position="1"/>
        <end position="25"/>
    </location>
</feature>
<proteinExistence type="predicted"/>